<organism evidence="1 2">
    <name type="scientific">Bauhinia variegata</name>
    <name type="common">Purple orchid tree</name>
    <name type="synonym">Phanera variegata</name>
    <dbReference type="NCBI Taxonomy" id="167791"/>
    <lineage>
        <taxon>Eukaryota</taxon>
        <taxon>Viridiplantae</taxon>
        <taxon>Streptophyta</taxon>
        <taxon>Embryophyta</taxon>
        <taxon>Tracheophyta</taxon>
        <taxon>Spermatophyta</taxon>
        <taxon>Magnoliopsida</taxon>
        <taxon>eudicotyledons</taxon>
        <taxon>Gunneridae</taxon>
        <taxon>Pentapetalae</taxon>
        <taxon>rosids</taxon>
        <taxon>fabids</taxon>
        <taxon>Fabales</taxon>
        <taxon>Fabaceae</taxon>
        <taxon>Cercidoideae</taxon>
        <taxon>Cercideae</taxon>
        <taxon>Bauhiniinae</taxon>
        <taxon>Bauhinia</taxon>
    </lineage>
</organism>
<evidence type="ECO:0000313" key="1">
    <source>
        <dbReference type="EMBL" id="KAI4323639.1"/>
    </source>
</evidence>
<dbReference type="EMBL" id="CM039434">
    <property type="protein sequence ID" value="KAI4323639.1"/>
    <property type="molecule type" value="Genomic_DNA"/>
</dbReference>
<keyword evidence="2" id="KW-1185">Reference proteome</keyword>
<comment type="caution">
    <text evidence="1">The sequence shown here is derived from an EMBL/GenBank/DDBJ whole genome shotgun (WGS) entry which is preliminary data.</text>
</comment>
<proteinExistence type="predicted"/>
<reference evidence="1 2" key="1">
    <citation type="journal article" date="2022" name="DNA Res.">
        <title>Chromosomal-level genome assembly of the orchid tree Bauhinia variegata (Leguminosae; Cercidoideae) supports the allotetraploid origin hypothesis of Bauhinia.</title>
        <authorList>
            <person name="Zhong Y."/>
            <person name="Chen Y."/>
            <person name="Zheng D."/>
            <person name="Pang J."/>
            <person name="Liu Y."/>
            <person name="Luo S."/>
            <person name="Meng S."/>
            <person name="Qian L."/>
            <person name="Wei D."/>
            <person name="Dai S."/>
            <person name="Zhou R."/>
        </authorList>
    </citation>
    <scope>NUCLEOTIDE SEQUENCE [LARGE SCALE GENOMIC DNA]</scope>
    <source>
        <strain evidence="1">BV-YZ2020</strain>
    </source>
</reference>
<dbReference type="Proteomes" id="UP000828941">
    <property type="component" value="Chromosome 9"/>
</dbReference>
<accession>A0ACB9MI76</accession>
<name>A0ACB9MI76_BAUVA</name>
<gene>
    <name evidence="1" type="ORF">L6164_023230</name>
</gene>
<sequence length="260" mass="27539">MDQLRQLFLFLLILHLSVSGINSTTFTIENRCDFTVWPVISNMPLRLSIALQKGESMSIQLPRVEKARFWGRTGCSDNSTGSFSCATGDCGTGTIECGGGSGGTAPVTLVEFSLAGPGGLDFFDVSLVDGYNLPLTVVPSTNCTTTGCVVDVNNACPPELVVKSVDGVVVGCNSACTVFNSPQYCCTGNYATPTSCGPTSYSQIFKIACPRAYSYAYDDKTSTLTCSSADYNITFCPTPIASTQPFQSGFSLLTNSILVQ</sequence>
<evidence type="ECO:0000313" key="2">
    <source>
        <dbReference type="Proteomes" id="UP000828941"/>
    </source>
</evidence>
<protein>
    <submittedName>
        <fullName evidence="1">Uncharacterized protein</fullName>
    </submittedName>
</protein>